<feature type="region of interest" description="Disordered" evidence="1">
    <location>
        <begin position="69"/>
        <end position="96"/>
    </location>
</feature>
<reference evidence="4" key="1">
    <citation type="submission" date="2022-11" db="UniProtKB">
        <authorList>
            <consortium name="WormBaseParasite"/>
        </authorList>
    </citation>
    <scope>IDENTIFICATION</scope>
</reference>
<evidence type="ECO:0000313" key="4">
    <source>
        <dbReference type="WBParaSite" id="Gr19_v10_g985.t1"/>
    </source>
</evidence>
<keyword evidence="2" id="KW-1133">Transmembrane helix</keyword>
<name>A0A914IH30_GLORO</name>
<sequence length="208" mass="22479">MLVVVVVVGGGGVLAGILWTNTNEALTKQHNTSFRESAALSPPPGSPKLQVPIDGRALNKFKFGVTKPPKYSHRTKRQPPKDIKARYTGKDRMPTNASAHLPMLKAGERLALAHHKLGPGVVALHSSAFQEMDDNAPYRIAFLLLLIVSSVVLWASYKLICERDDGEEDGGAAYQPLSTTQHSMGNDAWAAAFEEDEASVSSQDSAFI</sequence>
<feature type="compositionally biased region" description="Basic and acidic residues" evidence="1">
    <location>
        <begin position="79"/>
        <end position="93"/>
    </location>
</feature>
<evidence type="ECO:0000256" key="2">
    <source>
        <dbReference type="SAM" id="Phobius"/>
    </source>
</evidence>
<evidence type="ECO:0000313" key="3">
    <source>
        <dbReference type="Proteomes" id="UP000887572"/>
    </source>
</evidence>
<keyword evidence="2" id="KW-0812">Transmembrane</keyword>
<organism evidence="3 4">
    <name type="scientific">Globodera rostochiensis</name>
    <name type="common">Golden nematode worm</name>
    <name type="synonym">Heterodera rostochiensis</name>
    <dbReference type="NCBI Taxonomy" id="31243"/>
    <lineage>
        <taxon>Eukaryota</taxon>
        <taxon>Metazoa</taxon>
        <taxon>Ecdysozoa</taxon>
        <taxon>Nematoda</taxon>
        <taxon>Chromadorea</taxon>
        <taxon>Rhabditida</taxon>
        <taxon>Tylenchina</taxon>
        <taxon>Tylenchomorpha</taxon>
        <taxon>Tylenchoidea</taxon>
        <taxon>Heteroderidae</taxon>
        <taxon>Heteroderinae</taxon>
        <taxon>Globodera</taxon>
    </lineage>
</organism>
<dbReference type="WBParaSite" id="Gr19_v10_g985.t1">
    <property type="protein sequence ID" value="Gr19_v10_g985.t1"/>
    <property type="gene ID" value="Gr19_v10_g985"/>
</dbReference>
<keyword evidence="3" id="KW-1185">Reference proteome</keyword>
<proteinExistence type="predicted"/>
<accession>A0A914IH30</accession>
<dbReference type="Proteomes" id="UP000887572">
    <property type="component" value="Unplaced"/>
</dbReference>
<evidence type="ECO:0000256" key="1">
    <source>
        <dbReference type="SAM" id="MobiDB-lite"/>
    </source>
</evidence>
<protein>
    <submittedName>
        <fullName evidence="4">Uncharacterized protein</fullName>
    </submittedName>
</protein>
<feature type="transmembrane region" description="Helical" evidence="2">
    <location>
        <begin position="136"/>
        <end position="155"/>
    </location>
</feature>
<keyword evidence="2" id="KW-0472">Membrane</keyword>
<dbReference type="AlphaFoldDB" id="A0A914IH30"/>